<reference evidence="4 5" key="1">
    <citation type="submission" date="2018-08" db="EMBL/GenBank/DDBJ databases">
        <title>Comparative genomics of wild bee and flower associated Lactobacillus reveals potential adaptation to the bee host.</title>
        <authorList>
            <person name="Vuong H.Q."/>
            <person name="Mcfrederick Q.S."/>
        </authorList>
    </citation>
    <scope>NUCLEOTIDE SEQUENCE</scope>
    <source>
        <strain evidence="3 5">HV_13</strain>
        <strain evidence="4">HV_63</strain>
    </source>
</reference>
<dbReference type="Proteomes" id="UP000784700">
    <property type="component" value="Unassembled WGS sequence"/>
</dbReference>
<dbReference type="GeneID" id="58108138"/>
<comment type="caution">
    <text evidence="4">The sequence shown here is derived from an EMBL/GenBank/DDBJ whole genome shotgun (WGS) entry which is preliminary data.</text>
</comment>
<evidence type="ECO:0000313" key="5">
    <source>
        <dbReference type="Proteomes" id="UP000777560"/>
    </source>
</evidence>
<dbReference type="EMBL" id="QUAV01000002">
    <property type="protein sequence ID" value="TPR25680.1"/>
    <property type="molecule type" value="Genomic_DNA"/>
</dbReference>
<comment type="similarity">
    <text evidence="1">Belongs to the UPF0213 family.</text>
</comment>
<dbReference type="PANTHER" id="PTHR34477:SF1">
    <property type="entry name" value="UPF0213 PROTEIN YHBQ"/>
    <property type="match status" value="1"/>
</dbReference>
<keyword evidence="5" id="KW-1185">Reference proteome</keyword>
<accession>A0A9Q8MUJ5</accession>
<evidence type="ECO:0000256" key="1">
    <source>
        <dbReference type="ARBA" id="ARBA00007435"/>
    </source>
</evidence>
<dbReference type="AlphaFoldDB" id="A0A9Q8MUJ5"/>
<sequence length="91" mass="10656">MVNKYYMYVLLCGDNSLYGGFTNNLQQRLLKHQSGKGAKYTRSHLPVKMIYYESFENKGDALKAEYAFKHQPRNQKIKYLLNNGVNGKLFR</sequence>
<dbReference type="PROSITE" id="PS50164">
    <property type="entry name" value="GIY_YIG"/>
    <property type="match status" value="1"/>
</dbReference>
<feature type="domain" description="GIY-YIG" evidence="2">
    <location>
        <begin position="3"/>
        <end position="78"/>
    </location>
</feature>
<evidence type="ECO:0000313" key="6">
    <source>
        <dbReference type="Proteomes" id="UP000784700"/>
    </source>
</evidence>
<dbReference type="CDD" id="cd10456">
    <property type="entry name" value="GIY-YIG_UPF0213"/>
    <property type="match status" value="1"/>
</dbReference>
<name>A0A9Q8MUJ5_9LACO</name>
<protein>
    <submittedName>
        <fullName evidence="4">GIY-YIG nuclease family protein</fullName>
    </submittedName>
</protein>
<dbReference type="Gene3D" id="3.40.1440.10">
    <property type="entry name" value="GIY-YIG endonuclease"/>
    <property type="match status" value="1"/>
</dbReference>
<organism evidence="4 6">
    <name type="scientific">Apilactobacillus micheneri</name>
    <dbReference type="NCBI Taxonomy" id="1899430"/>
    <lineage>
        <taxon>Bacteria</taxon>
        <taxon>Bacillati</taxon>
        <taxon>Bacillota</taxon>
        <taxon>Bacilli</taxon>
        <taxon>Lactobacillales</taxon>
        <taxon>Lactobacillaceae</taxon>
        <taxon>Apilactobacillus</taxon>
    </lineage>
</organism>
<evidence type="ECO:0000313" key="4">
    <source>
        <dbReference type="EMBL" id="TPR45168.1"/>
    </source>
</evidence>
<proteinExistence type="inferred from homology"/>
<dbReference type="Proteomes" id="UP000777560">
    <property type="component" value="Unassembled WGS sequence"/>
</dbReference>
<dbReference type="PANTHER" id="PTHR34477">
    <property type="entry name" value="UPF0213 PROTEIN YHBQ"/>
    <property type="match status" value="1"/>
</dbReference>
<evidence type="ECO:0000259" key="2">
    <source>
        <dbReference type="PROSITE" id="PS50164"/>
    </source>
</evidence>
<dbReference type="InterPro" id="IPR050190">
    <property type="entry name" value="UPF0213_domain"/>
</dbReference>
<evidence type="ECO:0000313" key="3">
    <source>
        <dbReference type="EMBL" id="TPR25680.1"/>
    </source>
</evidence>
<dbReference type="RefSeq" id="WP_105964708.1">
    <property type="nucleotide sequence ID" value="NZ_POSO01000003.1"/>
</dbReference>
<dbReference type="InterPro" id="IPR035901">
    <property type="entry name" value="GIY-YIG_endonuc_sf"/>
</dbReference>
<dbReference type="InterPro" id="IPR000305">
    <property type="entry name" value="GIY-YIG_endonuc"/>
</dbReference>
<gene>
    <name evidence="3" type="ORF">DY114_03490</name>
    <name evidence="4" type="ORF">DY130_02950</name>
</gene>
<dbReference type="EMBL" id="QUBG01000002">
    <property type="protein sequence ID" value="TPR45168.1"/>
    <property type="molecule type" value="Genomic_DNA"/>
</dbReference>
<dbReference type="Pfam" id="PF01541">
    <property type="entry name" value="GIY-YIG"/>
    <property type="match status" value="1"/>
</dbReference>
<dbReference type="SUPFAM" id="SSF82771">
    <property type="entry name" value="GIY-YIG endonuclease"/>
    <property type="match status" value="1"/>
</dbReference>